<proteinExistence type="predicted"/>
<evidence type="ECO:0008006" key="3">
    <source>
        <dbReference type="Google" id="ProtNLM"/>
    </source>
</evidence>
<dbReference type="InterPro" id="IPR029063">
    <property type="entry name" value="SAM-dependent_MTases_sf"/>
</dbReference>
<comment type="caution">
    <text evidence="1">The sequence shown here is derived from an EMBL/GenBank/DDBJ whole genome shotgun (WGS) entry which is preliminary data.</text>
</comment>
<protein>
    <recommendedName>
        <fullName evidence="3">DUF115 domain-containing protein</fullName>
    </recommendedName>
</protein>
<sequence>MTTQPIPHEASTERYAKNLQHLPTHVTTQLAKLNHQQIWQKFDVVHTPTGQPICRHKEHGRLTHVNRFDPLEQARQWSALFPLHMMRTVLLFGCGFGYALRELAEKTRKDSQMLVFERDIHLFAAMLHYVDLSTILLRRQFTFFVGDVQDFAQAFLALTSTTDLYSLTAPSILFAPEARLFKDDYLQIQRKVFNLLTQKISKLGNLNFASMPGFHNIVDDADTFGAQDKGTTSGELQKYREIYRALATFAAARRTKCEQMFSVIEQRKIFEVEGWVKDELKHNDEGIFRFLAPELHTAFFQQIVLYGCHQMNKLGAIHTAGQVRDAIAIHYETFDHLQLICRDLAHYFRDVMNRLAQETSCAKLR</sequence>
<gene>
    <name evidence="1" type="ORF">ACFSB2_03545</name>
</gene>
<evidence type="ECO:0000313" key="2">
    <source>
        <dbReference type="Proteomes" id="UP001597079"/>
    </source>
</evidence>
<name>A0ABW4JCZ1_9BACL</name>
<dbReference type="EMBL" id="JBHUCX010000013">
    <property type="protein sequence ID" value="MFD1673783.1"/>
    <property type="molecule type" value="Genomic_DNA"/>
</dbReference>
<reference evidence="2" key="1">
    <citation type="journal article" date="2019" name="Int. J. Syst. Evol. Microbiol.">
        <title>The Global Catalogue of Microorganisms (GCM) 10K type strain sequencing project: providing services to taxonomists for standard genome sequencing and annotation.</title>
        <authorList>
            <consortium name="The Broad Institute Genomics Platform"/>
            <consortium name="The Broad Institute Genome Sequencing Center for Infectious Disease"/>
            <person name="Wu L."/>
            <person name="Ma J."/>
        </authorList>
    </citation>
    <scope>NUCLEOTIDE SEQUENCE [LARGE SCALE GENOMIC DNA]</scope>
    <source>
        <strain evidence="2">CGMCC 1.12286</strain>
    </source>
</reference>
<organism evidence="1 2">
    <name type="scientific">Alicyclobacillus fodiniaquatilis</name>
    <dbReference type="NCBI Taxonomy" id="1661150"/>
    <lineage>
        <taxon>Bacteria</taxon>
        <taxon>Bacillati</taxon>
        <taxon>Bacillota</taxon>
        <taxon>Bacilli</taxon>
        <taxon>Bacillales</taxon>
        <taxon>Alicyclobacillaceae</taxon>
        <taxon>Alicyclobacillus</taxon>
    </lineage>
</organism>
<dbReference type="RefSeq" id="WP_377941313.1">
    <property type="nucleotide sequence ID" value="NZ_JBHUCX010000013.1"/>
</dbReference>
<dbReference type="Proteomes" id="UP001597079">
    <property type="component" value="Unassembled WGS sequence"/>
</dbReference>
<evidence type="ECO:0000313" key="1">
    <source>
        <dbReference type="EMBL" id="MFD1673783.1"/>
    </source>
</evidence>
<accession>A0ABW4JCZ1</accession>
<keyword evidence="2" id="KW-1185">Reference proteome</keyword>
<dbReference type="SUPFAM" id="SSF53335">
    <property type="entry name" value="S-adenosyl-L-methionine-dependent methyltransferases"/>
    <property type="match status" value="1"/>
</dbReference>